<keyword evidence="2" id="KW-1185">Reference proteome</keyword>
<dbReference type="EMBL" id="JAQOSO010000120">
    <property type="protein sequence ID" value="MDJ1177179.1"/>
    <property type="molecule type" value="Genomic_DNA"/>
</dbReference>
<accession>A0ABT7BDB6</accession>
<dbReference type="Proteomes" id="UP001235849">
    <property type="component" value="Unassembled WGS sequence"/>
</dbReference>
<dbReference type="RefSeq" id="WP_283769422.1">
    <property type="nucleotide sequence ID" value="NZ_JAQOSO010000120.1"/>
</dbReference>
<organism evidence="1 2">
    <name type="scientific">Roseofilum capinflatum BLCC-M114</name>
    <dbReference type="NCBI Taxonomy" id="3022440"/>
    <lineage>
        <taxon>Bacteria</taxon>
        <taxon>Bacillati</taxon>
        <taxon>Cyanobacteriota</taxon>
        <taxon>Cyanophyceae</taxon>
        <taxon>Desertifilales</taxon>
        <taxon>Desertifilaceae</taxon>
        <taxon>Roseofilum</taxon>
        <taxon>Roseofilum capinflatum</taxon>
    </lineage>
</organism>
<evidence type="ECO:0000313" key="2">
    <source>
        <dbReference type="Proteomes" id="UP001235849"/>
    </source>
</evidence>
<evidence type="ECO:0000313" key="1">
    <source>
        <dbReference type="EMBL" id="MDJ1177179.1"/>
    </source>
</evidence>
<name>A0ABT7BDB6_9CYAN</name>
<comment type="caution">
    <text evidence="1">The sequence shown here is derived from an EMBL/GenBank/DDBJ whole genome shotgun (WGS) entry which is preliminary data.</text>
</comment>
<proteinExistence type="predicted"/>
<gene>
    <name evidence="1" type="ORF">PMG25_24090</name>
</gene>
<reference evidence="1 2" key="1">
    <citation type="submission" date="2023-01" db="EMBL/GenBank/DDBJ databases">
        <title>Novel diversity within Roseofilum (Cyanobacteria; Desertifilaceae) from marine benthic mats with descriptions of four novel species.</title>
        <authorList>
            <person name="Wang Y."/>
            <person name="Berthold D.E."/>
            <person name="Hu J."/>
            <person name="Lefler F.W."/>
            <person name="Laughinghouse H.D. IV."/>
        </authorList>
    </citation>
    <scope>NUCLEOTIDE SEQUENCE [LARGE SCALE GENOMIC DNA]</scope>
    <source>
        <strain evidence="1 2">BLCC-M114</strain>
    </source>
</reference>
<protein>
    <submittedName>
        <fullName evidence="1">Uncharacterized protein</fullName>
    </submittedName>
</protein>
<sequence>MSILHQGQRAIATQSGFTPFSSSLQSGSWITLEELPSHWAAHEALLLCEVSPGKWMSWVPNYGEYLIHLA</sequence>